<reference evidence="3" key="1">
    <citation type="submission" date="2019-04" db="EMBL/GenBank/DDBJ databases">
        <title>Evolution of Biomass-Degrading Anaerobic Consortia Revealed by Metagenomics.</title>
        <authorList>
            <person name="Peng X."/>
        </authorList>
    </citation>
    <scope>NUCLEOTIDE SEQUENCE</scope>
    <source>
        <strain evidence="3">SIG140</strain>
    </source>
</reference>
<evidence type="ECO:0000256" key="1">
    <source>
        <dbReference type="SAM" id="Phobius"/>
    </source>
</evidence>
<dbReference type="Pfam" id="PF08239">
    <property type="entry name" value="SH3_3"/>
    <property type="match status" value="1"/>
</dbReference>
<keyword evidence="1" id="KW-1133">Transmembrane helix</keyword>
<dbReference type="EMBL" id="SUYC01000012">
    <property type="protein sequence ID" value="MBE6271469.1"/>
    <property type="molecule type" value="Genomic_DNA"/>
</dbReference>
<evidence type="ECO:0000313" key="3">
    <source>
        <dbReference type="EMBL" id="MBE6271469.1"/>
    </source>
</evidence>
<comment type="caution">
    <text evidence="3">The sequence shown here is derived from an EMBL/GenBank/DDBJ whole genome shotgun (WGS) entry which is preliminary data.</text>
</comment>
<evidence type="ECO:0000313" key="4">
    <source>
        <dbReference type="Proteomes" id="UP000806522"/>
    </source>
</evidence>
<accession>A0A9D5P291</accession>
<organism evidence="3 4">
    <name type="scientific">Xylanibacter ruminicola</name>
    <name type="common">Prevotella ruminicola</name>
    <dbReference type="NCBI Taxonomy" id="839"/>
    <lineage>
        <taxon>Bacteria</taxon>
        <taxon>Pseudomonadati</taxon>
        <taxon>Bacteroidota</taxon>
        <taxon>Bacteroidia</taxon>
        <taxon>Bacteroidales</taxon>
        <taxon>Prevotellaceae</taxon>
        <taxon>Xylanibacter</taxon>
    </lineage>
</organism>
<feature type="transmembrane region" description="Helical" evidence="1">
    <location>
        <begin position="108"/>
        <end position="126"/>
    </location>
</feature>
<sequence>MHKTVVLIVLMMWMVIGVVPARGEDRLPAVYVTTTNLNVREYATKKSHKLETLPQGTRVKVQRMTDDGWAVIDYNGGIAYCYAKYLRYREPIESAPVANLKSDSSGSSLLSVALYLGIACIVLAILRKVLVTILGLVSILFYKLYRLISFPFFCLNWLQRRLARPWMQNYKRNTRSDNKNAELREQLAYWAIPLYILLTPLRFVNAFYYNMVVHCSFEMFNYLVEVIVPEGRREGADNFFLWLVLIPWRIMKYVMWHGSLTLIESGIWTAVDTFVPALTVYHGTTCAAAEGICQGPGRVEARNWLSAVWNVGGGNYAGNGIYFAPVKSTALHYSSGSMIVCRVSFGKTLDLGTAPRWVYDQCGKPNALGVTKWGLDNGYVTGEWWRGDASAGWWEYCMYDWQNRYNASWRIRPLYVLNIEGECMQRIPGGMYHWLFNSMVINDILA</sequence>
<gene>
    <name evidence="3" type="ORF">E7101_11040</name>
</gene>
<feature type="transmembrane region" description="Helical" evidence="1">
    <location>
        <begin position="133"/>
        <end position="158"/>
    </location>
</feature>
<protein>
    <recommendedName>
        <fullName evidence="2">SH3b domain-containing protein</fullName>
    </recommendedName>
</protein>
<dbReference type="SUPFAM" id="SSF56399">
    <property type="entry name" value="ADP-ribosylation"/>
    <property type="match status" value="1"/>
</dbReference>
<proteinExistence type="predicted"/>
<dbReference type="Proteomes" id="UP000806522">
    <property type="component" value="Unassembled WGS sequence"/>
</dbReference>
<feature type="domain" description="SH3b" evidence="2">
    <location>
        <begin position="36"/>
        <end position="86"/>
    </location>
</feature>
<keyword evidence="1" id="KW-0812">Transmembrane</keyword>
<dbReference type="AlphaFoldDB" id="A0A9D5P291"/>
<dbReference type="InterPro" id="IPR003646">
    <property type="entry name" value="SH3-like_bac-type"/>
</dbReference>
<keyword evidence="1" id="KW-0472">Membrane</keyword>
<dbReference type="Gene3D" id="3.90.228.10">
    <property type="match status" value="1"/>
</dbReference>
<name>A0A9D5P291_XYLRU</name>
<dbReference type="Gene3D" id="2.30.30.40">
    <property type="entry name" value="SH3 Domains"/>
    <property type="match status" value="1"/>
</dbReference>
<evidence type="ECO:0000259" key="2">
    <source>
        <dbReference type="Pfam" id="PF08239"/>
    </source>
</evidence>
<feature type="transmembrane region" description="Helical" evidence="1">
    <location>
        <begin position="187"/>
        <end position="209"/>
    </location>
</feature>